<name>A0ABV6V7V3_9ACTN</name>
<protein>
    <recommendedName>
        <fullName evidence="4">Phage integrase family protein</fullName>
    </recommendedName>
</protein>
<dbReference type="Gene3D" id="1.10.443.10">
    <property type="entry name" value="Intergrase catalytic core"/>
    <property type="match status" value="1"/>
</dbReference>
<dbReference type="InterPro" id="IPR011010">
    <property type="entry name" value="DNA_brk_join_enz"/>
</dbReference>
<reference evidence="2 3" key="1">
    <citation type="submission" date="2024-09" db="EMBL/GenBank/DDBJ databases">
        <authorList>
            <person name="Lee S.D."/>
        </authorList>
    </citation>
    <scope>NUCLEOTIDE SEQUENCE [LARGE SCALE GENOMIC DNA]</scope>
    <source>
        <strain evidence="2 3">N1-1</strain>
    </source>
</reference>
<accession>A0ABV6V7V3</accession>
<organism evidence="2 3">
    <name type="scientific">Streptacidiphilus alkalitolerans</name>
    <dbReference type="NCBI Taxonomy" id="3342712"/>
    <lineage>
        <taxon>Bacteria</taxon>
        <taxon>Bacillati</taxon>
        <taxon>Actinomycetota</taxon>
        <taxon>Actinomycetes</taxon>
        <taxon>Kitasatosporales</taxon>
        <taxon>Streptomycetaceae</taxon>
        <taxon>Streptacidiphilus</taxon>
    </lineage>
</organism>
<comment type="caution">
    <text evidence="2">The sequence shown here is derived from an EMBL/GenBank/DDBJ whole genome shotgun (WGS) entry which is preliminary data.</text>
</comment>
<evidence type="ECO:0000256" key="1">
    <source>
        <dbReference type="ARBA" id="ARBA00023172"/>
    </source>
</evidence>
<evidence type="ECO:0000313" key="2">
    <source>
        <dbReference type="EMBL" id="MFC1409802.1"/>
    </source>
</evidence>
<sequence>MPAATMAALRQHMATFTESGRDGRVFLGAKGGTPRQNQFNRVWRRACWDVGIKGLHFHDPRHTGNTMAASERARRE</sequence>
<dbReference type="SUPFAM" id="SSF56349">
    <property type="entry name" value="DNA breaking-rejoining enzymes"/>
    <property type="match status" value="1"/>
</dbReference>
<gene>
    <name evidence="2" type="ORF">ACEZDG_10980</name>
</gene>
<keyword evidence="1" id="KW-0233">DNA recombination</keyword>
<dbReference type="RefSeq" id="WP_380506242.1">
    <property type="nucleotide sequence ID" value="NZ_JBHEZX010000004.1"/>
</dbReference>
<dbReference type="InterPro" id="IPR013762">
    <property type="entry name" value="Integrase-like_cat_sf"/>
</dbReference>
<dbReference type="EMBL" id="JBHEZX010000004">
    <property type="protein sequence ID" value="MFC1409802.1"/>
    <property type="molecule type" value="Genomic_DNA"/>
</dbReference>
<evidence type="ECO:0008006" key="4">
    <source>
        <dbReference type="Google" id="ProtNLM"/>
    </source>
</evidence>
<proteinExistence type="predicted"/>
<keyword evidence="3" id="KW-1185">Reference proteome</keyword>
<evidence type="ECO:0000313" key="3">
    <source>
        <dbReference type="Proteomes" id="UP001592582"/>
    </source>
</evidence>
<dbReference type="Proteomes" id="UP001592582">
    <property type="component" value="Unassembled WGS sequence"/>
</dbReference>